<dbReference type="EMBL" id="AMZH03013099">
    <property type="protein sequence ID" value="RRT49831.1"/>
    <property type="molecule type" value="Genomic_DNA"/>
</dbReference>
<evidence type="ECO:0000313" key="1">
    <source>
        <dbReference type="EMBL" id="RRT49831.1"/>
    </source>
</evidence>
<sequence>MRGEITYYSRSGRESVVTYTVIKDLRVNRRRLFGERTFPTSTFQRGRRAKESEGMMFMRGRHRENRAAADVVAPANVARLWRKTMRVTH</sequence>
<organism evidence="1 2">
    <name type="scientific">Ensete ventricosum</name>
    <name type="common">Abyssinian banana</name>
    <name type="synonym">Musa ensete</name>
    <dbReference type="NCBI Taxonomy" id="4639"/>
    <lineage>
        <taxon>Eukaryota</taxon>
        <taxon>Viridiplantae</taxon>
        <taxon>Streptophyta</taxon>
        <taxon>Embryophyta</taxon>
        <taxon>Tracheophyta</taxon>
        <taxon>Spermatophyta</taxon>
        <taxon>Magnoliopsida</taxon>
        <taxon>Liliopsida</taxon>
        <taxon>Zingiberales</taxon>
        <taxon>Musaceae</taxon>
        <taxon>Ensete</taxon>
    </lineage>
</organism>
<name>A0A426YDM1_ENSVE</name>
<evidence type="ECO:0000313" key="2">
    <source>
        <dbReference type="Proteomes" id="UP000287651"/>
    </source>
</evidence>
<comment type="caution">
    <text evidence="1">The sequence shown here is derived from an EMBL/GenBank/DDBJ whole genome shotgun (WGS) entry which is preliminary data.</text>
</comment>
<dbReference type="Proteomes" id="UP000287651">
    <property type="component" value="Unassembled WGS sequence"/>
</dbReference>
<accession>A0A426YDM1</accession>
<reference evidence="1 2" key="1">
    <citation type="journal article" date="2014" name="Agronomy (Basel)">
        <title>A Draft Genome Sequence for Ensete ventricosum, the Drought-Tolerant Tree Against Hunger.</title>
        <authorList>
            <person name="Harrison J."/>
            <person name="Moore K.A."/>
            <person name="Paszkiewicz K."/>
            <person name="Jones T."/>
            <person name="Grant M."/>
            <person name="Ambacheew D."/>
            <person name="Muzemil S."/>
            <person name="Studholme D.J."/>
        </authorList>
    </citation>
    <scope>NUCLEOTIDE SEQUENCE [LARGE SCALE GENOMIC DNA]</scope>
</reference>
<proteinExistence type="predicted"/>
<gene>
    <name evidence="1" type="ORF">B296_00030301</name>
</gene>
<dbReference type="AlphaFoldDB" id="A0A426YDM1"/>
<protein>
    <submittedName>
        <fullName evidence="1">Uncharacterized protein</fullName>
    </submittedName>
</protein>